<dbReference type="Proteomes" id="UP001465976">
    <property type="component" value="Unassembled WGS sequence"/>
</dbReference>
<protein>
    <submittedName>
        <fullName evidence="3">Uncharacterized protein</fullName>
    </submittedName>
</protein>
<keyword evidence="1" id="KW-0175">Coiled coil</keyword>
<evidence type="ECO:0000313" key="3">
    <source>
        <dbReference type="EMBL" id="KAL0567614.1"/>
    </source>
</evidence>
<accession>A0ABR3EXG3</accession>
<feature type="compositionally biased region" description="Polar residues" evidence="2">
    <location>
        <begin position="17"/>
        <end position="38"/>
    </location>
</feature>
<name>A0ABR3EXG3_9AGAR</name>
<sequence>MSLPSFPLQEEPVVVSAGSTPSTTSEVDASPPAVTQSAEVELSSPTSSDVSTPPPPLRSQSPVSPVALRKDPWRDVLDSTAKVWGASADAEIPERWFGGAREHVGDYAIPPSIRHDSDRSTRAPESGPRSTALDRLDTPRWAKIQLFRCLPEARDYRMPPPIFSDEQIAQRLSEVRNKIASVESRIVELEKEESVLDERKNKLRDEMNALDQRSWDISGERSSERFEVVRLQLCLKDLTDLEIIADGWRV</sequence>
<reference evidence="3 4" key="1">
    <citation type="submission" date="2024-02" db="EMBL/GenBank/DDBJ databases">
        <title>A draft genome for the cacao thread blight pathogen Marasmius crinis-equi.</title>
        <authorList>
            <person name="Cohen S.P."/>
            <person name="Baruah I.K."/>
            <person name="Amoako-Attah I."/>
            <person name="Bukari Y."/>
            <person name="Meinhardt L.W."/>
            <person name="Bailey B.A."/>
        </authorList>
    </citation>
    <scope>NUCLEOTIDE SEQUENCE [LARGE SCALE GENOMIC DNA]</scope>
    <source>
        <strain evidence="3 4">GH-76</strain>
    </source>
</reference>
<organism evidence="3 4">
    <name type="scientific">Marasmius crinis-equi</name>
    <dbReference type="NCBI Taxonomy" id="585013"/>
    <lineage>
        <taxon>Eukaryota</taxon>
        <taxon>Fungi</taxon>
        <taxon>Dikarya</taxon>
        <taxon>Basidiomycota</taxon>
        <taxon>Agaricomycotina</taxon>
        <taxon>Agaricomycetes</taxon>
        <taxon>Agaricomycetidae</taxon>
        <taxon>Agaricales</taxon>
        <taxon>Marasmiineae</taxon>
        <taxon>Marasmiaceae</taxon>
        <taxon>Marasmius</taxon>
    </lineage>
</organism>
<dbReference type="EMBL" id="JBAHYK010001541">
    <property type="protein sequence ID" value="KAL0567614.1"/>
    <property type="molecule type" value="Genomic_DNA"/>
</dbReference>
<proteinExistence type="predicted"/>
<evidence type="ECO:0000313" key="4">
    <source>
        <dbReference type="Proteomes" id="UP001465976"/>
    </source>
</evidence>
<feature type="compositionally biased region" description="Basic and acidic residues" evidence="2">
    <location>
        <begin position="113"/>
        <end position="122"/>
    </location>
</feature>
<comment type="caution">
    <text evidence="3">The sequence shown here is derived from an EMBL/GenBank/DDBJ whole genome shotgun (WGS) entry which is preliminary data.</text>
</comment>
<evidence type="ECO:0000256" key="1">
    <source>
        <dbReference type="SAM" id="Coils"/>
    </source>
</evidence>
<feature type="region of interest" description="Disordered" evidence="2">
    <location>
        <begin position="107"/>
        <end position="133"/>
    </location>
</feature>
<feature type="coiled-coil region" evidence="1">
    <location>
        <begin position="172"/>
        <end position="213"/>
    </location>
</feature>
<keyword evidence="4" id="KW-1185">Reference proteome</keyword>
<evidence type="ECO:0000256" key="2">
    <source>
        <dbReference type="SAM" id="MobiDB-lite"/>
    </source>
</evidence>
<feature type="region of interest" description="Disordered" evidence="2">
    <location>
        <begin position="1"/>
        <end position="72"/>
    </location>
</feature>
<gene>
    <name evidence="3" type="ORF">V5O48_014379</name>
</gene>